<dbReference type="OrthoDB" id="9821517at2"/>
<reference evidence="2 3" key="1">
    <citation type="submission" date="2016-10" db="EMBL/GenBank/DDBJ databases">
        <authorList>
            <person name="de Groot N.N."/>
        </authorList>
    </citation>
    <scope>NUCLEOTIDE SEQUENCE [LARGE SCALE GENOMIC DNA]</scope>
    <source>
        <strain evidence="2 3">YAD2003</strain>
    </source>
</reference>
<protein>
    <submittedName>
        <fullName evidence="2">Uncharacterized protein</fullName>
    </submittedName>
</protein>
<evidence type="ECO:0000313" key="3">
    <source>
        <dbReference type="Proteomes" id="UP000183190"/>
    </source>
</evidence>
<organism evidence="2 3">
    <name type="scientific">Ruminococcus flavefaciens</name>
    <dbReference type="NCBI Taxonomy" id="1265"/>
    <lineage>
        <taxon>Bacteria</taxon>
        <taxon>Bacillati</taxon>
        <taxon>Bacillota</taxon>
        <taxon>Clostridia</taxon>
        <taxon>Eubacteriales</taxon>
        <taxon>Oscillospiraceae</taxon>
        <taxon>Ruminococcus</taxon>
    </lineage>
</organism>
<keyword evidence="1" id="KW-0732">Signal</keyword>
<dbReference type="RefSeq" id="WP_074714161.1">
    <property type="nucleotide sequence ID" value="NZ_FNWV01000001.1"/>
</dbReference>
<feature type="signal peptide" evidence="1">
    <location>
        <begin position="1"/>
        <end position="22"/>
    </location>
</feature>
<proteinExistence type="predicted"/>
<dbReference type="AlphaFoldDB" id="A0A1H6HZ79"/>
<evidence type="ECO:0000313" key="2">
    <source>
        <dbReference type="EMBL" id="SEH39502.1"/>
    </source>
</evidence>
<name>A0A1H6HZ79_RUMFL</name>
<sequence>MKKTLKKALCTTLAAASLTAFVTIPSTVNTPESGSSLVNVMEADAANALKYFNCCFRFAPDGKNYNVTAYDFKLLKDLKARKTPDGATIKKYKKGSVIRISTIRYEEYTKKEFRVWGYSAVEGAWFCLNRTYCGPENPWPWTEDQAECIHKTYGKDITKFLNMVSNQSNEQFFDNLKSNPAILVHPFKTPLGLRVEFDIQK</sequence>
<gene>
    <name evidence="2" type="ORF">SAMN02910265_00330</name>
</gene>
<dbReference type="Proteomes" id="UP000183190">
    <property type="component" value="Unassembled WGS sequence"/>
</dbReference>
<feature type="chain" id="PRO_5038706602" evidence="1">
    <location>
        <begin position="23"/>
        <end position="201"/>
    </location>
</feature>
<dbReference type="EMBL" id="FNWV01000001">
    <property type="protein sequence ID" value="SEH39502.1"/>
    <property type="molecule type" value="Genomic_DNA"/>
</dbReference>
<evidence type="ECO:0000256" key="1">
    <source>
        <dbReference type="SAM" id="SignalP"/>
    </source>
</evidence>
<accession>A0A1H6HZ79</accession>